<name>A0A497XFN0_9PROT</name>
<reference evidence="1 2" key="1">
    <citation type="submission" date="2018-10" db="EMBL/GenBank/DDBJ databases">
        <title>Genomic Encyclopedia of Type Strains, Phase IV (KMG-IV): sequencing the most valuable type-strain genomes for metagenomic binning, comparative biology and taxonomic classification.</title>
        <authorList>
            <person name="Goeker M."/>
        </authorList>
    </citation>
    <scope>NUCLEOTIDE SEQUENCE [LARGE SCALE GENOMIC DNA]</scope>
    <source>
        <strain evidence="1 2">DSM 26916</strain>
    </source>
</reference>
<organism evidence="1 2">
    <name type="scientific">Sulfurisoma sediminicola</name>
    <dbReference type="NCBI Taxonomy" id="1381557"/>
    <lineage>
        <taxon>Bacteria</taxon>
        <taxon>Pseudomonadati</taxon>
        <taxon>Pseudomonadota</taxon>
        <taxon>Betaproteobacteria</taxon>
        <taxon>Nitrosomonadales</taxon>
        <taxon>Sterolibacteriaceae</taxon>
        <taxon>Sulfurisoma</taxon>
    </lineage>
</organism>
<sequence>MSGFEDFAGQAQQLEREIARWGLVLGIDWDDSAQVAQLAREAIECHMDRENPECTSKDPKTRARIELFGLAQLMLTVMTESANEGIHTHGGPAWKALGRALYEESANRGERA</sequence>
<dbReference type="Proteomes" id="UP000268908">
    <property type="component" value="Unassembled WGS sequence"/>
</dbReference>
<dbReference type="RefSeq" id="WP_121242107.1">
    <property type="nucleotide sequence ID" value="NZ_BHVV01000008.1"/>
</dbReference>
<comment type="caution">
    <text evidence="1">The sequence shown here is derived from an EMBL/GenBank/DDBJ whole genome shotgun (WGS) entry which is preliminary data.</text>
</comment>
<dbReference type="EMBL" id="RCCI01000005">
    <property type="protein sequence ID" value="RLJ65335.1"/>
    <property type="molecule type" value="Genomic_DNA"/>
</dbReference>
<proteinExistence type="predicted"/>
<keyword evidence="2" id="KW-1185">Reference proteome</keyword>
<dbReference type="OrthoDB" id="9156933at2"/>
<evidence type="ECO:0000313" key="1">
    <source>
        <dbReference type="EMBL" id="RLJ65335.1"/>
    </source>
</evidence>
<dbReference type="AlphaFoldDB" id="A0A497XFN0"/>
<accession>A0A497XFN0</accession>
<gene>
    <name evidence="1" type="ORF">DFR35_1997</name>
</gene>
<evidence type="ECO:0000313" key="2">
    <source>
        <dbReference type="Proteomes" id="UP000268908"/>
    </source>
</evidence>
<protein>
    <submittedName>
        <fullName evidence="1">Uncharacterized protein</fullName>
    </submittedName>
</protein>